<gene>
    <name evidence="11" type="ORF">N7496_004497</name>
</gene>
<dbReference type="InterPro" id="IPR013099">
    <property type="entry name" value="K_chnl_dom"/>
</dbReference>
<comment type="subcellular location">
    <subcellularLocation>
        <location evidence="1">Membrane</location>
        <topology evidence="1">Multi-pass membrane protein</topology>
    </subcellularLocation>
</comment>
<keyword evidence="12" id="KW-1185">Reference proteome</keyword>
<organism evidence="11 12">
    <name type="scientific">Penicillium cataractarum</name>
    <dbReference type="NCBI Taxonomy" id="2100454"/>
    <lineage>
        <taxon>Eukaryota</taxon>
        <taxon>Fungi</taxon>
        <taxon>Dikarya</taxon>
        <taxon>Ascomycota</taxon>
        <taxon>Pezizomycotina</taxon>
        <taxon>Eurotiomycetes</taxon>
        <taxon>Eurotiomycetidae</taxon>
        <taxon>Eurotiales</taxon>
        <taxon>Aspergillaceae</taxon>
        <taxon>Penicillium</taxon>
    </lineage>
</organism>
<evidence type="ECO:0000256" key="4">
    <source>
        <dbReference type="ARBA" id="ARBA00022989"/>
    </source>
</evidence>
<feature type="transmembrane region" description="Helical" evidence="9">
    <location>
        <begin position="40"/>
        <end position="62"/>
    </location>
</feature>
<dbReference type="OrthoDB" id="297496at2759"/>
<feature type="transmembrane region" description="Helical" evidence="9">
    <location>
        <begin position="319"/>
        <end position="340"/>
    </location>
</feature>
<evidence type="ECO:0000256" key="6">
    <source>
        <dbReference type="ARBA" id="ARBA00023136"/>
    </source>
</evidence>
<dbReference type="SUPFAM" id="SSF81324">
    <property type="entry name" value="Voltage-gated potassium channels"/>
    <property type="match status" value="2"/>
</dbReference>
<dbReference type="PANTHER" id="PTHR11003:SF291">
    <property type="entry name" value="IP11374P"/>
    <property type="match status" value="1"/>
</dbReference>
<keyword evidence="3 8" id="KW-0812">Transmembrane</keyword>
<dbReference type="Proteomes" id="UP001147782">
    <property type="component" value="Unassembled WGS sequence"/>
</dbReference>
<reference evidence="11" key="1">
    <citation type="submission" date="2022-11" db="EMBL/GenBank/DDBJ databases">
        <authorList>
            <person name="Petersen C."/>
        </authorList>
    </citation>
    <scope>NUCLEOTIDE SEQUENCE</scope>
    <source>
        <strain evidence="11">IBT 29864</strain>
    </source>
</reference>
<feature type="transmembrane region" description="Helical" evidence="9">
    <location>
        <begin position="12"/>
        <end position="33"/>
    </location>
</feature>
<feature type="transmembrane region" description="Helical" evidence="9">
    <location>
        <begin position="82"/>
        <end position="105"/>
    </location>
</feature>
<feature type="domain" description="Potassium channel" evidence="10">
    <location>
        <begin position="269"/>
        <end position="343"/>
    </location>
</feature>
<dbReference type="GO" id="GO:0030322">
    <property type="term" value="P:stabilization of membrane potential"/>
    <property type="evidence" value="ECO:0007669"/>
    <property type="project" value="TreeGrafter"/>
</dbReference>
<dbReference type="GeneID" id="81436605"/>
<reference evidence="11" key="2">
    <citation type="journal article" date="2023" name="IMA Fungus">
        <title>Comparative genomic study of the Penicillium genus elucidates a diverse pangenome and 15 lateral gene transfer events.</title>
        <authorList>
            <person name="Petersen C."/>
            <person name="Sorensen T."/>
            <person name="Nielsen M.R."/>
            <person name="Sondergaard T.E."/>
            <person name="Sorensen J.L."/>
            <person name="Fitzpatrick D.A."/>
            <person name="Frisvad J.C."/>
            <person name="Nielsen K.L."/>
        </authorList>
    </citation>
    <scope>NUCLEOTIDE SEQUENCE</scope>
    <source>
        <strain evidence="11">IBT 29864</strain>
    </source>
</reference>
<comment type="similarity">
    <text evidence="8">Belongs to the two pore domain potassium channel (TC 1.A.1.8) family.</text>
</comment>
<feature type="transmembrane region" description="Helical" evidence="9">
    <location>
        <begin position="181"/>
        <end position="203"/>
    </location>
</feature>
<evidence type="ECO:0000259" key="10">
    <source>
        <dbReference type="Pfam" id="PF07885"/>
    </source>
</evidence>
<dbReference type="Pfam" id="PF07885">
    <property type="entry name" value="Ion_trans_2"/>
    <property type="match status" value="2"/>
</dbReference>
<evidence type="ECO:0000256" key="1">
    <source>
        <dbReference type="ARBA" id="ARBA00004141"/>
    </source>
</evidence>
<accession>A0A9W9SRB9</accession>
<evidence type="ECO:0000313" key="11">
    <source>
        <dbReference type="EMBL" id="KAJ5382069.1"/>
    </source>
</evidence>
<dbReference type="AlphaFoldDB" id="A0A9W9SRB9"/>
<dbReference type="RefSeq" id="XP_056559640.1">
    <property type="nucleotide sequence ID" value="XM_056697428.1"/>
</dbReference>
<protein>
    <recommendedName>
        <fullName evidence="10">Potassium channel domain-containing protein</fullName>
    </recommendedName>
</protein>
<dbReference type="GO" id="GO:0022841">
    <property type="term" value="F:potassium ion leak channel activity"/>
    <property type="evidence" value="ECO:0007669"/>
    <property type="project" value="TreeGrafter"/>
</dbReference>
<dbReference type="GO" id="GO:0015271">
    <property type="term" value="F:outward rectifier potassium channel activity"/>
    <property type="evidence" value="ECO:0007669"/>
    <property type="project" value="TreeGrafter"/>
</dbReference>
<keyword evidence="6 9" id="KW-0472">Membrane</keyword>
<keyword evidence="2 8" id="KW-0813">Transport</keyword>
<evidence type="ECO:0000256" key="2">
    <source>
        <dbReference type="ARBA" id="ARBA00022448"/>
    </source>
</evidence>
<name>A0A9W9SRB9_9EURO</name>
<keyword evidence="4 9" id="KW-1133">Transmembrane helix</keyword>
<keyword evidence="7 8" id="KW-0407">Ion channel</keyword>
<dbReference type="GO" id="GO:0005886">
    <property type="term" value="C:plasma membrane"/>
    <property type="evidence" value="ECO:0007669"/>
    <property type="project" value="TreeGrafter"/>
</dbReference>
<feature type="transmembrane region" description="Helical" evidence="9">
    <location>
        <begin position="259"/>
        <end position="283"/>
    </location>
</feature>
<dbReference type="Gene3D" id="1.10.287.70">
    <property type="match status" value="2"/>
</dbReference>
<evidence type="ECO:0000256" key="5">
    <source>
        <dbReference type="ARBA" id="ARBA00023065"/>
    </source>
</evidence>
<sequence>MLTNTDHRTTGLKTTSLVVSAGADAVYLLFMVLHLDSLKGYMVTVCGWLVSAVILFNLIGIETQQHQQAQANTNQHSIYTESFYACIIAAGLYTLSAILLAVYMLSAKAKTFTSADRRLIECTSIVFRVNIFVIFLLGGAAIYSSIEGWSLIDALYFTDYTLLTIGIGNLTPQTHLGRSLLFPYATSGIVSLGLVITSMTSFISRIRDMKLRHIIQTARQGFSSAAVLENEPLEIRFPKWTEIMELHTIKSDFYRRRRWAELGLSLIAWFLLWFLSAAIFRQSETQDDWTYFVALYFTFTSLTTIGYGDYYPQSNFGRVFFVFWSLLALPILTNLVSVMGDVFHTWLKYISSHVWRHLFYKCRTREPHEHECTRHSYITSNVPSGLGCTEHTQVKSRMVSIQFQLQLAQEIQSLLSAMTDESLEHKEKICCTWSRIIPLLHAGEYNASCSSERTPFVPPKSENEMMTKFMDPLKEPADRNAEISWMLTLLVEKLCLDLRNELSEIM</sequence>
<comment type="caution">
    <text evidence="11">The sequence shown here is derived from an EMBL/GenBank/DDBJ whole genome shotgun (WGS) entry which is preliminary data.</text>
</comment>
<dbReference type="InterPro" id="IPR003280">
    <property type="entry name" value="2pore_dom_K_chnl"/>
</dbReference>
<evidence type="ECO:0000313" key="12">
    <source>
        <dbReference type="Proteomes" id="UP001147782"/>
    </source>
</evidence>
<feature type="transmembrane region" description="Helical" evidence="9">
    <location>
        <begin position="289"/>
        <end position="307"/>
    </location>
</feature>
<proteinExistence type="inferred from homology"/>
<evidence type="ECO:0000256" key="7">
    <source>
        <dbReference type="ARBA" id="ARBA00023303"/>
    </source>
</evidence>
<dbReference type="EMBL" id="JAPZBS010000002">
    <property type="protein sequence ID" value="KAJ5382069.1"/>
    <property type="molecule type" value="Genomic_DNA"/>
</dbReference>
<keyword evidence="5 8" id="KW-0406">Ion transport</keyword>
<dbReference type="PANTHER" id="PTHR11003">
    <property type="entry name" value="POTASSIUM CHANNEL, SUBFAMILY K"/>
    <property type="match status" value="1"/>
</dbReference>
<evidence type="ECO:0000256" key="8">
    <source>
        <dbReference type="RuleBase" id="RU003857"/>
    </source>
</evidence>
<dbReference type="PRINTS" id="PR01333">
    <property type="entry name" value="2POREKCHANEL"/>
</dbReference>
<evidence type="ECO:0000256" key="3">
    <source>
        <dbReference type="ARBA" id="ARBA00022692"/>
    </source>
</evidence>
<feature type="transmembrane region" description="Helical" evidence="9">
    <location>
        <begin position="125"/>
        <end position="146"/>
    </location>
</feature>
<evidence type="ECO:0000256" key="9">
    <source>
        <dbReference type="SAM" id="Phobius"/>
    </source>
</evidence>
<feature type="domain" description="Potassium channel" evidence="10">
    <location>
        <begin position="132"/>
        <end position="204"/>
    </location>
</feature>